<protein>
    <submittedName>
        <fullName evidence="1">Uncharacterized protein</fullName>
    </submittedName>
</protein>
<dbReference type="KEGG" id="pfj:MYCFIDRAFT_174558"/>
<evidence type="ECO:0000313" key="2">
    <source>
        <dbReference type="Proteomes" id="UP000016932"/>
    </source>
</evidence>
<dbReference type="AlphaFoldDB" id="M2YZM5"/>
<accession>M2YZM5</accession>
<gene>
    <name evidence="1" type="ORF">MYCFIDRAFT_174558</name>
</gene>
<evidence type="ECO:0000313" key="1">
    <source>
        <dbReference type="EMBL" id="EME83080.1"/>
    </source>
</evidence>
<dbReference type="Proteomes" id="UP000016932">
    <property type="component" value="Unassembled WGS sequence"/>
</dbReference>
<dbReference type="VEuPathDB" id="FungiDB:MYCFIDRAFT_174558"/>
<name>M2YZM5_PSEFD</name>
<reference evidence="1 2" key="1">
    <citation type="journal article" date="2012" name="PLoS Pathog.">
        <title>Diverse lifestyles and strategies of plant pathogenesis encoded in the genomes of eighteen Dothideomycetes fungi.</title>
        <authorList>
            <person name="Ohm R.A."/>
            <person name="Feau N."/>
            <person name="Henrissat B."/>
            <person name="Schoch C.L."/>
            <person name="Horwitz B.A."/>
            <person name="Barry K.W."/>
            <person name="Condon B.J."/>
            <person name="Copeland A.C."/>
            <person name="Dhillon B."/>
            <person name="Glaser F."/>
            <person name="Hesse C.N."/>
            <person name="Kosti I."/>
            <person name="LaButti K."/>
            <person name="Lindquist E.A."/>
            <person name="Lucas S."/>
            <person name="Salamov A.A."/>
            <person name="Bradshaw R.E."/>
            <person name="Ciuffetti L."/>
            <person name="Hamelin R.C."/>
            <person name="Kema G.H.J."/>
            <person name="Lawrence C."/>
            <person name="Scott J.A."/>
            <person name="Spatafora J.W."/>
            <person name="Turgeon B.G."/>
            <person name="de Wit P.J.G.M."/>
            <person name="Zhong S."/>
            <person name="Goodwin S.B."/>
            <person name="Grigoriev I.V."/>
        </authorList>
    </citation>
    <scope>NUCLEOTIDE SEQUENCE [LARGE SCALE GENOMIC DNA]</scope>
    <source>
        <strain evidence="1 2">CIRAD86</strain>
    </source>
</reference>
<sequence>MRPGSSTGTIILGHGHAFITLGLSGMQSSSVDVVAFGMYDKHVACCYARIVAHDAYAGRDVWKTVIGKHKWNQRCRIVGIMQTAVWAQAHGRCIIAAAPWRRLGRFGRSGLAA</sequence>
<organism evidence="1 2">
    <name type="scientific">Pseudocercospora fijiensis (strain CIRAD86)</name>
    <name type="common">Black leaf streak disease fungus</name>
    <name type="synonym">Mycosphaerella fijiensis</name>
    <dbReference type="NCBI Taxonomy" id="383855"/>
    <lineage>
        <taxon>Eukaryota</taxon>
        <taxon>Fungi</taxon>
        <taxon>Dikarya</taxon>
        <taxon>Ascomycota</taxon>
        <taxon>Pezizomycotina</taxon>
        <taxon>Dothideomycetes</taxon>
        <taxon>Dothideomycetidae</taxon>
        <taxon>Mycosphaerellales</taxon>
        <taxon>Mycosphaerellaceae</taxon>
        <taxon>Pseudocercospora</taxon>
    </lineage>
</organism>
<keyword evidence="2" id="KW-1185">Reference proteome</keyword>
<dbReference type="HOGENOM" id="CLU_2134637_0_0_1"/>
<proteinExistence type="predicted"/>
<dbReference type="RefSeq" id="XP_007926406.1">
    <property type="nucleotide sequence ID" value="XM_007928215.1"/>
</dbReference>
<dbReference type="GeneID" id="19333209"/>
<dbReference type="EMBL" id="KB446558">
    <property type="protein sequence ID" value="EME83080.1"/>
    <property type="molecule type" value="Genomic_DNA"/>
</dbReference>